<dbReference type="EMBL" id="FNWV01000010">
    <property type="protein sequence ID" value="SEH76534.1"/>
    <property type="molecule type" value="Genomic_DNA"/>
</dbReference>
<keyword evidence="2" id="KW-0732">Signal</keyword>
<dbReference type="PROSITE" id="PS51257">
    <property type="entry name" value="PROKAR_LIPOPROTEIN"/>
    <property type="match status" value="1"/>
</dbReference>
<evidence type="ECO:0000313" key="4">
    <source>
        <dbReference type="Proteomes" id="UP000183190"/>
    </source>
</evidence>
<dbReference type="AlphaFoldDB" id="A0A1H6KM03"/>
<dbReference type="Proteomes" id="UP000183190">
    <property type="component" value="Unassembled WGS sequence"/>
</dbReference>
<accession>A0A1H6KM03</accession>
<sequence length="381" mass="42464">MKKVIAGIIALTAVICSFTGCGKDAADDAAGTSASTAAETTASQEKTTDGEAASAASAETGTYEDAVKEFVEAYMANDRQKTLEMQYPDGIMDFVKVFMRSEESEEWTEEDVISLLQYGMYDDFDEDAKVTFKGIVSAEPLRSDEESEIKETFSTVKWAINYINEHGGPDKADPAELDEEWEDLDYDEYPCEVDIEEGYYVTFEIEDDESEADEGTLYAVRIKGENGWKISIGDIHGNVKANRKDSMNSTASTLDKALNTALVEMDEQDKLPSSDSAFIVSSDDSLNYKVPDDFDMEFLKKRVQNYFGMVTELEWFAVIKNGYVEYAAVVYSDDQQYVGTYPSDYIMVAAGDDADSYTEPDEKADERTFKELHDICVEVIG</sequence>
<evidence type="ECO:0000256" key="1">
    <source>
        <dbReference type="SAM" id="MobiDB-lite"/>
    </source>
</evidence>
<dbReference type="OrthoDB" id="1818614at2"/>
<evidence type="ECO:0008006" key="5">
    <source>
        <dbReference type="Google" id="ProtNLM"/>
    </source>
</evidence>
<reference evidence="3 4" key="1">
    <citation type="submission" date="2016-10" db="EMBL/GenBank/DDBJ databases">
        <authorList>
            <person name="de Groot N.N."/>
        </authorList>
    </citation>
    <scope>NUCLEOTIDE SEQUENCE [LARGE SCALE GENOMIC DNA]</scope>
    <source>
        <strain evidence="3 4">YAD2003</strain>
    </source>
</reference>
<feature type="signal peptide" evidence="2">
    <location>
        <begin position="1"/>
        <end position="22"/>
    </location>
</feature>
<evidence type="ECO:0000256" key="2">
    <source>
        <dbReference type="SAM" id="SignalP"/>
    </source>
</evidence>
<feature type="chain" id="PRO_5039091089" description="DUF5105 domain-containing protein" evidence="2">
    <location>
        <begin position="23"/>
        <end position="381"/>
    </location>
</feature>
<organism evidence="3 4">
    <name type="scientific">Ruminococcus flavefaciens</name>
    <dbReference type="NCBI Taxonomy" id="1265"/>
    <lineage>
        <taxon>Bacteria</taxon>
        <taxon>Bacillati</taxon>
        <taxon>Bacillota</taxon>
        <taxon>Clostridia</taxon>
        <taxon>Eubacteriales</taxon>
        <taxon>Oscillospiraceae</taxon>
        <taxon>Ruminococcus</taxon>
    </lineage>
</organism>
<evidence type="ECO:0000313" key="3">
    <source>
        <dbReference type="EMBL" id="SEH76534.1"/>
    </source>
</evidence>
<name>A0A1H6KM03_RUMFL</name>
<feature type="region of interest" description="Disordered" evidence="1">
    <location>
        <begin position="36"/>
        <end position="60"/>
    </location>
</feature>
<gene>
    <name evidence="3" type="ORF">SAMN02910265_02569</name>
</gene>
<proteinExistence type="predicted"/>
<dbReference type="RefSeq" id="WP_074718056.1">
    <property type="nucleotide sequence ID" value="NZ_FNWV01000010.1"/>
</dbReference>
<protein>
    <recommendedName>
        <fullName evidence="5">DUF5105 domain-containing protein</fullName>
    </recommendedName>
</protein>